<feature type="domain" description="Surface glycan-binding protein B xyloglucan binding" evidence="2">
    <location>
        <begin position="316"/>
        <end position="493"/>
    </location>
</feature>
<gene>
    <name evidence="3" type="ORF">J2W48_001787</name>
</gene>
<dbReference type="Gene3D" id="2.60.40.10">
    <property type="entry name" value="Immunoglobulins"/>
    <property type="match status" value="3"/>
</dbReference>
<keyword evidence="4" id="KW-1185">Reference proteome</keyword>
<evidence type="ECO:0000259" key="2">
    <source>
        <dbReference type="Pfam" id="PF18329"/>
    </source>
</evidence>
<organism evidence="3 4">
    <name type="scientific">Flavobacterium piscis</name>
    <dbReference type="NCBI Taxonomy" id="1114874"/>
    <lineage>
        <taxon>Bacteria</taxon>
        <taxon>Pseudomonadati</taxon>
        <taxon>Bacteroidota</taxon>
        <taxon>Flavobacteriia</taxon>
        <taxon>Flavobacteriales</taxon>
        <taxon>Flavobacteriaceae</taxon>
        <taxon>Flavobacterium</taxon>
    </lineage>
</organism>
<feature type="signal peptide" evidence="1">
    <location>
        <begin position="1"/>
        <end position="25"/>
    </location>
</feature>
<feature type="chain" id="PRO_5045924497" description="Surface glycan-binding protein B xyloglucan binding domain-containing protein" evidence="1">
    <location>
        <begin position="26"/>
        <end position="495"/>
    </location>
</feature>
<reference evidence="3 4" key="1">
    <citation type="submission" date="2023-07" db="EMBL/GenBank/DDBJ databases">
        <title>Sorghum-associated microbial communities from plants grown in Nebraska, USA.</title>
        <authorList>
            <person name="Schachtman D."/>
        </authorList>
    </citation>
    <scope>NUCLEOTIDE SEQUENCE [LARGE SCALE GENOMIC DNA]</scope>
    <source>
        <strain evidence="3 4">4129</strain>
    </source>
</reference>
<evidence type="ECO:0000256" key="1">
    <source>
        <dbReference type="SAM" id="SignalP"/>
    </source>
</evidence>
<dbReference type="InterPro" id="IPR013783">
    <property type="entry name" value="Ig-like_fold"/>
</dbReference>
<protein>
    <recommendedName>
        <fullName evidence="2">Surface glycan-binding protein B xyloglucan binding domain-containing protein</fullName>
    </recommendedName>
</protein>
<proteinExistence type="predicted"/>
<dbReference type="Proteomes" id="UP001269081">
    <property type="component" value="Unassembled WGS sequence"/>
</dbReference>
<keyword evidence="1" id="KW-0732">Signal</keyword>
<dbReference type="InterPro" id="IPR040475">
    <property type="entry name" value="SGBP_B_XBD"/>
</dbReference>
<dbReference type="RefSeq" id="WP_310280387.1">
    <property type="nucleotide sequence ID" value="NZ_JAVDWQ010000005.1"/>
</dbReference>
<comment type="caution">
    <text evidence="3">The sequence shown here is derived from an EMBL/GenBank/DDBJ whole genome shotgun (WGS) entry which is preliminary data.</text>
</comment>
<dbReference type="Pfam" id="PF18329">
    <property type="entry name" value="SGBP_B_XBD"/>
    <property type="match status" value="1"/>
</dbReference>
<sequence length="495" mass="53261">MKKILNKEIRFLLMFCSVVFCILFAACNDESMGSPVITGVKNYAASPNDTILHSVVASEQWVVIEGQNLQGATKISFNGVAADFNSSSFRSTSAVLKIPPMVFSTVDINKLYTIEYVTTEGSTTFEFHLGPAAPVITAISDVFAQPADSVYIYGSNLVLIKNLSYGGTPITSFKSNVSGSSVGFVMPSPAPVSGDVVIDGYAGMATFKIAADPLIFAISNENAIVNDSVFVYGQYIKGIESFSFGGTAITSYKIDSNGNSIGFVLPSPPVKGPVSITTSFGSVTTFYDVNDTKGIGSLETCEGPDNWQWWAASLYSGDPGSGWPSYNSGFPGNKTRFLVMEKGPLAAGDGYPWGGSAILLNPVQWVPEANMIDPVENYALKFEMNVPNDWNGGSMVIQSDITTYIYRGEPWRKSPTTTAAYKTKGWTTVTIPFTDFRKKDTNLGDGRGASMTHFTSLLGASGKSGFYLHLHNYDAAPTKTGFKAAFDNIRVVKIK</sequence>
<name>A0ABU1Y6S8_9FLAO</name>
<evidence type="ECO:0000313" key="3">
    <source>
        <dbReference type="EMBL" id="MDR7209848.1"/>
    </source>
</evidence>
<dbReference type="EMBL" id="JAVDWQ010000005">
    <property type="protein sequence ID" value="MDR7209848.1"/>
    <property type="molecule type" value="Genomic_DNA"/>
</dbReference>
<accession>A0ABU1Y6S8</accession>
<evidence type="ECO:0000313" key="4">
    <source>
        <dbReference type="Proteomes" id="UP001269081"/>
    </source>
</evidence>
<dbReference type="PROSITE" id="PS51257">
    <property type="entry name" value="PROKAR_LIPOPROTEIN"/>
    <property type="match status" value="1"/>
</dbReference>